<feature type="domain" description="Alpha/beta hydrolase fold-3" evidence="2">
    <location>
        <begin position="33"/>
        <end position="257"/>
    </location>
</feature>
<dbReference type="InterPro" id="IPR050300">
    <property type="entry name" value="GDXG_lipolytic_enzyme"/>
</dbReference>
<dbReference type="Gene3D" id="3.40.50.1820">
    <property type="entry name" value="alpha/beta hydrolase"/>
    <property type="match status" value="1"/>
</dbReference>
<dbReference type="SUPFAM" id="SSF53474">
    <property type="entry name" value="alpha/beta-Hydrolases"/>
    <property type="match status" value="1"/>
</dbReference>
<evidence type="ECO:0000313" key="4">
    <source>
        <dbReference type="Proteomes" id="UP000297907"/>
    </source>
</evidence>
<keyword evidence="4" id="KW-1185">Reference proteome</keyword>
<dbReference type="PANTHER" id="PTHR48081:SF8">
    <property type="entry name" value="ALPHA_BETA HYDROLASE FOLD-3 DOMAIN-CONTAINING PROTEIN-RELATED"/>
    <property type="match status" value="1"/>
</dbReference>
<protein>
    <submittedName>
        <fullName evidence="3">Alpha/beta hydrolase</fullName>
    </submittedName>
</protein>
<dbReference type="GO" id="GO:0016787">
    <property type="term" value="F:hydrolase activity"/>
    <property type="evidence" value="ECO:0007669"/>
    <property type="project" value="UniProtKB-KW"/>
</dbReference>
<evidence type="ECO:0000313" key="3">
    <source>
        <dbReference type="EMBL" id="TFC05523.1"/>
    </source>
</evidence>
<keyword evidence="1 3" id="KW-0378">Hydrolase</keyword>
<evidence type="ECO:0000259" key="2">
    <source>
        <dbReference type="Pfam" id="PF07859"/>
    </source>
</evidence>
<dbReference type="Proteomes" id="UP000297907">
    <property type="component" value="Unassembled WGS sequence"/>
</dbReference>
<dbReference type="OrthoDB" id="9803828at2"/>
<organism evidence="3 4">
    <name type="scientific">Cryobacterium adonitolivorans</name>
    <dbReference type="NCBI Taxonomy" id="1259189"/>
    <lineage>
        <taxon>Bacteria</taxon>
        <taxon>Bacillati</taxon>
        <taxon>Actinomycetota</taxon>
        <taxon>Actinomycetes</taxon>
        <taxon>Micrococcales</taxon>
        <taxon>Microbacteriaceae</taxon>
        <taxon>Cryobacterium</taxon>
    </lineage>
</organism>
<dbReference type="EMBL" id="SOFL01000008">
    <property type="protein sequence ID" value="TFC05523.1"/>
    <property type="molecule type" value="Genomic_DNA"/>
</dbReference>
<sequence length="288" mass="30103">MIRAMDFLTIAGPYGAIPIRVYRAAAAELRPALVWAHGGGFAWGDLEMPEAHWVSQELAARGITVVSVDYRLAPVSAALTDSEPAHDGVLFPVASEEVTLAFRWATDHAAEHGIDGDRLSLGGASAGGDLAAGASLRLRDAGGPQPASLLLAYPLVHSVLPEPSAELALKIAVLPPDARFEPDDVRAMNLNYVGDTAGLGNPYAFPGGHDLAGLPPTFVLNSEHDSLRSSGQAFAAELALAGVDVTVCLEPGTRHGHLNEPENPGAHASIRRMAAWLEGSAVRRPASV</sequence>
<evidence type="ECO:0000256" key="1">
    <source>
        <dbReference type="ARBA" id="ARBA00022801"/>
    </source>
</evidence>
<comment type="caution">
    <text evidence="3">The sequence shown here is derived from an EMBL/GenBank/DDBJ whole genome shotgun (WGS) entry which is preliminary data.</text>
</comment>
<dbReference type="InterPro" id="IPR029058">
    <property type="entry name" value="AB_hydrolase_fold"/>
</dbReference>
<dbReference type="PANTHER" id="PTHR48081">
    <property type="entry name" value="AB HYDROLASE SUPERFAMILY PROTEIN C4A8.06C"/>
    <property type="match status" value="1"/>
</dbReference>
<reference evidence="3 4" key="1">
    <citation type="submission" date="2019-03" db="EMBL/GenBank/DDBJ databases">
        <title>Genomics of glacier-inhabiting Cryobacterium strains.</title>
        <authorList>
            <person name="Liu Q."/>
            <person name="Xin Y.-H."/>
        </authorList>
    </citation>
    <scope>NUCLEOTIDE SEQUENCE [LARGE SCALE GENOMIC DNA]</scope>
    <source>
        <strain evidence="3 4">RHLS22-1</strain>
    </source>
</reference>
<dbReference type="AlphaFoldDB" id="A0A4R8WFD4"/>
<accession>A0A4R8WFD4</accession>
<proteinExistence type="predicted"/>
<dbReference type="Pfam" id="PF07859">
    <property type="entry name" value="Abhydrolase_3"/>
    <property type="match status" value="1"/>
</dbReference>
<name>A0A4R8WFD4_9MICO</name>
<gene>
    <name evidence="3" type="ORF">E3O42_02895</name>
</gene>
<dbReference type="InterPro" id="IPR013094">
    <property type="entry name" value="AB_hydrolase_3"/>
</dbReference>